<evidence type="ECO:0008006" key="5">
    <source>
        <dbReference type="Google" id="ProtNLM"/>
    </source>
</evidence>
<dbReference type="InterPro" id="IPR050955">
    <property type="entry name" value="Plant_Biomass_Hydrol_Est"/>
</dbReference>
<gene>
    <name evidence="3" type="ORF">EZV61_14620</name>
</gene>
<evidence type="ECO:0000256" key="1">
    <source>
        <dbReference type="ARBA" id="ARBA00022729"/>
    </source>
</evidence>
<dbReference type="InterPro" id="IPR029058">
    <property type="entry name" value="AB_hydrolase_fold"/>
</dbReference>
<evidence type="ECO:0000313" key="4">
    <source>
        <dbReference type="Proteomes" id="UP000292554"/>
    </source>
</evidence>
<comment type="caution">
    <text evidence="3">The sequence shown here is derived from an EMBL/GenBank/DDBJ whole genome shotgun (WGS) entry which is preliminary data.</text>
</comment>
<dbReference type="SUPFAM" id="SSF53474">
    <property type="entry name" value="alpha/beta-Hydrolases"/>
    <property type="match status" value="1"/>
</dbReference>
<dbReference type="Proteomes" id="UP000292554">
    <property type="component" value="Unassembled WGS sequence"/>
</dbReference>
<dbReference type="Gene3D" id="3.40.50.1820">
    <property type="entry name" value="alpha/beta hydrolase"/>
    <property type="match status" value="1"/>
</dbReference>
<protein>
    <recommendedName>
        <fullName evidence="5">Alpha/beta hydrolase</fullName>
    </recommendedName>
</protein>
<reference evidence="3 4" key="1">
    <citation type="submission" date="2019-02" db="EMBL/GenBank/DDBJ databases">
        <title>Corallincola luteus sp. nov., a marine bacterium isolated from surface sediment of Bohai Sea in China.</title>
        <authorList>
            <person name="Ren Q."/>
        </authorList>
    </citation>
    <scope>NUCLEOTIDE SEQUENCE [LARGE SCALE GENOMIC DNA]</scope>
    <source>
        <strain evidence="3 4">DASS28</strain>
    </source>
</reference>
<name>A0ABY2ALP1_9GAMM</name>
<dbReference type="PANTHER" id="PTHR43037">
    <property type="entry name" value="UNNAMED PRODUCT-RELATED"/>
    <property type="match status" value="1"/>
</dbReference>
<keyword evidence="2" id="KW-0378">Hydrolase</keyword>
<evidence type="ECO:0000313" key="3">
    <source>
        <dbReference type="EMBL" id="TCI02169.1"/>
    </source>
</evidence>
<dbReference type="PANTHER" id="PTHR43037:SF5">
    <property type="entry name" value="FERULOYL ESTERASE"/>
    <property type="match status" value="1"/>
</dbReference>
<proteinExistence type="predicted"/>
<dbReference type="EMBL" id="SJXE01000008">
    <property type="protein sequence ID" value="TCI02169.1"/>
    <property type="molecule type" value="Genomic_DNA"/>
</dbReference>
<evidence type="ECO:0000256" key="2">
    <source>
        <dbReference type="ARBA" id="ARBA00022801"/>
    </source>
</evidence>
<accession>A0ABY2ALP1</accession>
<keyword evidence="1" id="KW-0732">Signal</keyword>
<dbReference type="PROSITE" id="PS51257">
    <property type="entry name" value="PROKAR_LIPOPROTEIN"/>
    <property type="match status" value="1"/>
</dbReference>
<keyword evidence="4" id="KW-1185">Reference proteome</keyword>
<organism evidence="3 4">
    <name type="scientific">Corallincola luteus</name>
    <dbReference type="NCBI Taxonomy" id="1775177"/>
    <lineage>
        <taxon>Bacteria</taxon>
        <taxon>Pseudomonadati</taxon>
        <taxon>Pseudomonadota</taxon>
        <taxon>Gammaproteobacteria</taxon>
        <taxon>Alteromonadales</taxon>
        <taxon>Psychromonadaceae</taxon>
        <taxon>Corallincola</taxon>
    </lineage>
</organism>
<sequence length="302" mass="32725">MQCFKAVKWGFFVVLSGWLTGCGGGSGGSDAVASEGNNTSECEYTECSQVETGIGTVSYAVYQPSSLDENAPLLIILPGATATYRSVESTYQAREFADQYGYILLLAQSPQLAWPFNQAGTTAVIEVLDLIQGSYPVNQQVFMAGISNGSILSNLVACDYADRVTGIFSASGQMFHWEDDGAYGFCQPNDSVGIAYVHGTADNDIFYHGGGNYGGTRYSSPAVWDAFDFWRAHNQCSDEFVSVHLPELELGRTADTEIAQNCNIPMQFTTSNRGVHVPDWQPDILHNLMHTFFVASAAAKFG</sequence>
<dbReference type="RefSeq" id="WP_131416514.1">
    <property type="nucleotide sequence ID" value="NZ_SJXE01000008.1"/>
</dbReference>